<dbReference type="RefSeq" id="WP_212537072.1">
    <property type="nucleotide sequence ID" value="NZ_JAGTUU010000005.1"/>
</dbReference>
<dbReference type="InterPro" id="IPR029021">
    <property type="entry name" value="Prot-tyrosine_phosphatase-like"/>
</dbReference>
<accession>A0A8J7WCI4</accession>
<reference evidence="4" key="1">
    <citation type="submission" date="2021-04" db="EMBL/GenBank/DDBJ databases">
        <authorList>
            <person name="Yoon J."/>
        </authorList>
    </citation>
    <scope>NUCLEOTIDE SEQUENCE</scope>
    <source>
        <strain evidence="4">KMU-90</strain>
    </source>
</reference>
<dbReference type="SUPFAM" id="SSF52799">
    <property type="entry name" value="(Phosphotyrosine protein) phosphatases II"/>
    <property type="match status" value="1"/>
</dbReference>
<dbReference type="PROSITE" id="PS50055">
    <property type="entry name" value="TYR_PHOSPHATASE_PTP"/>
    <property type="match status" value="1"/>
</dbReference>
<dbReference type="InterPro" id="IPR000387">
    <property type="entry name" value="Tyr_Pase_dom"/>
</dbReference>
<dbReference type="PROSITE" id="PS50056">
    <property type="entry name" value="TYR_PHOSPHATASE_2"/>
    <property type="match status" value="1"/>
</dbReference>
<dbReference type="EMBL" id="JAGTUU010000005">
    <property type="protein sequence ID" value="MBS0125110.1"/>
    <property type="molecule type" value="Genomic_DNA"/>
</dbReference>
<dbReference type="InterPro" id="IPR000242">
    <property type="entry name" value="PTP_cat"/>
</dbReference>
<dbReference type="Pfam" id="PF22741">
    <property type="entry name" value="PTP-NADK"/>
    <property type="match status" value="1"/>
</dbReference>
<name>A0A8J7WCI4_9RHOB</name>
<dbReference type="Proteomes" id="UP000681356">
    <property type="component" value="Unassembled WGS sequence"/>
</dbReference>
<dbReference type="AlphaFoldDB" id="A0A8J7WCI4"/>
<protein>
    <submittedName>
        <fullName evidence="4">Tyrosine-protein phosphatase</fullName>
    </submittedName>
</protein>
<gene>
    <name evidence="4" type="ORF">KB874_13535</name>
</gene>
<evidence type="ECO:0000259" key="2">
    <source>
        <dbReference type="PROSITE" id="PS50055"/>
    </source>
</evidence>
<comment type="similarity">
    <text evidence="1">Belongs to the protein-tyrosine phosphatase family.</text>
</comment>
<proteinExistence type="inferred from homology"/>
<dbReference type="InterPro" id="IPR055214">
    <property type="entry name" value="PTP-NADK"/>
</dbReference>
<comment type="caution">
    <text evidence="4">The sequence shown here is derived from an EMBL/GenBank/DDBJ whole genome shotgun (WGS) entry which is preliminary data.</text>
</comment>
<keyword evidence="5" id="KW-1185">Reference proteome</keyword>
<feature type="domain" description="Tyrosine-protein phosphatase" evidence="2">
    <location>
        <begin position="11"/>
        <end position="158"/>
    </location>
</feature>
<sequence>MLGKLWTRMENAERRFRRSWGKDVETPSGRFWAKVHYHLFDHAFLRILWTNFWPVAPGVWRSNQPTHARFERYKAMGIRTVINLRGPDKHAHYKFEKESVEALGLTLVDAKLWARHAAPRDAILEVLEALRDAERPMMFHCKSGADRAGFVAAMYQMVFDDVPVQEARKQLGLKFLHLKFTKTGVQDYVLDVYEARLAHGAIAFEEWIRHEYRHVALFKAYKAGVAPDAIARQMMETRTPA</sequence>
<feature type="domain" description="Tyrosine specific protein phosphatases" evidence="3">
    <location>
        <begin position="121"/>
        <end position="171"/>
    </location>
</feature>
<dbReference type="GO" id="GO:0004725">
    <property type="term" value="F:protein tyrosine phosphatase activity"/>
    <property type="evidence" value="ECO:0007669"/>
    <property type="project" value="InterPro"/>
</dbReference>
<dbReference type="Gene3D" id="3.90.190.10">
    <property type="entry name" value="Protein tyrosine phosphatase superfamily"/>
    <property type="match status" value="1"/>
</dbReference>
<dbReference type="PANTHER" id="PTHR31126:SF72">
    <property type="entry name" value="DUAL SPECIFICITY PROTEIN PHOSPHATASE TPBA"/>
    <property type="match status" value="1"/>
</dbReference>
<evidence type="ECO:0000256" key="1">
    <source>
        <dbReference type="ARBA" id="ARBA00009580"/>
    </source>
</evidence>
<organism evidence="4 5">
    <name type="scientific">Thetidibacter halocola</name>
    <dbReference type="NCBI Taxonomy" id="2827239"/>
    <lineage>
        <taxon>Bacteria</taxon>
        <taxon>Pseudomonadati</taxon>
        <taxon>Pseudomonadota</taxon>
        <taxon>Alphaproteobacteria</taxon>
        <taxon>Rhodobacterales</taxon>
        <taxon>Roseobacteraceae</taxon>
        <taxon>Thetidibacter</taxon>
    </lineage>
</organism>
<evidence type="ECO:0000313" key="4">
    <source>
        <dbReference type="EMBL" id="MBS0125110.1"/>
    </source>
</evidence>
<evidence type="ECO:0000259" key="3">
    <source>
        <dbReference type="PROSITE" id="PS50056"/>
    </source>
</evidence>
<evidence type="ECO:0000313" key="5">
    <source>
        <dbReference type="Proteomes" id="UP000681356"/>
    </source>
</evidence>
<dbReference type="PANTHER" id="PTHR31126">
    <property type="entry name" value="TYROSINE-PROTEIN PHOSPHATASE"/>
    <property type="match status" value="1"/>
</dbReference>